<organism evidence="10 11">
    <name type="scientific">Nitrococcus mobilis Nb-231</name>
    <dbReference type="NCBI Taxonomy" id="314278"/>
    <lineage>
        <taxon>Bacteria</taxon>
        <taxon>Pseudomonadati</taxon>
        <taxon>Pseudomonadota</taxon>
        <taxon>Gammaproteobacteria</taxon>
        <taxon>Chromatiales</taxon>
        <taxon>Ectothiorhodospiraceae</taxon>
        <taxon>Nitrococcus</taxon>
    </lineage>
</organism>
<sequence length="370" mass="42107">MKLRWSFRCYPTSEQERILARTFGCARFVYNRFLAERTAAFQRGDRMNYNQSSAGLSRLKRDPDYLWLNEVSSVPTQQALRHLQTAFRNFFDKRAGYPSFKKKEGRQTAEYTRSAFKFEVGNQRLIIAKLGRLKVKWSKHVPVNPTSATLIRMPSGRYFVSLVVDVQPAPLPQTGESVGVDFGISRLATLSNGDRVANPKYLNRYRRRMARIQKDLARKQKGSNRRWRCKRKLARLHEKVTNFRKDTINKLAWSLVTRFDTIAVEDLNLRGMVKNHSLARSLSDAAIGSAIRAIEAKAAMHDKTVVKIDRWFPSSKLCSACGCLQSSMPLSVRQWTCECGASHDRDENAARNILAVGHTATAHGDGVSPH</sequence>
<keyword evidence="6" id="KW-0233">DNA recombination</keyword>
<dbReference type="EMBL" id="AAOF01000007">
    <property type="protein sequence ID" value="EAR21646.1"/>
    <property type="molecule type" value="Genomic_DNA"/>
</dbReference>
<evidence type="ECO:0000259" key="9">
    <source>
        <dbReference type="Pfam" id="PF12323"/>
    </source>
</evidence>
<evidence type="ECO:0000259" key="7">
    <source>
        <dbReference type="Pfam" id="PF01385"/>
    </source>
</evidence>
<dbReference type="STRING" id="314278.NB231_02728"/>
<dbReference type="GO" id="GO:0003677">
    <property type="term" value="F:DNA binding"/>
    <property type="evidence" value="ECO:0007669"/>
    <property type="project" value="UniProtKB-KW"/>
</dbReference>
<feature type="domain" description="Cas12f1-like TNB" evidence="8">
    <location>
        <begin position="291"/>
        <end position="353"/>
    </location>
</feature>
<proteinExistence type="inferred from homology"/>
<keyword evidence="3" id="KW-0479">Metal-binding</keyword>
<comment type="caution">
    <text evidence="10">The sequence shown here is derived from an EMBL/GenBank/DDBJ whole genome shotgun (WGS) entry which is preliminary data.</text>
</comment>
<dbReference type="InterPro" id="IPR001959">
    <property type="entry name" value="Transposase"/>
</dbReference>
<evidence type="ECO:0000256" key="6">
    <source>
        <dbReference type="ARBA" id="ARBA00023172"/>
    </source>
</evidence>
<evidence type="ECO:0000259" key="8">
    <source>
        <dbReference type="Pfam" id="PF07282"/>
    </source>
</evidence>
<evidence type="ECO:0000256" key="2">
    <source>
        <dbReference type="ARBA" id="ARBA00022578"/>
    </source>
</evidence>
<dbReference type="NCBIfam" id="NF040570">
    <property type="entry name" value="guided_TnpB"/>
    <property type="match status" value="1"/>
</dbReference>
<dbReference type="Pfam" id="PF01385">
    <property type="entry name" value="OrfB_IS605"/>
    <property type="match status" value="1"/>
</dbReference>
<gene>
    <name evidence="10" type="ORF">NB231_02728</name>
</gene>
<evidence type="ECO:0000256" key="1">
    <source>
        <dbReference type="ARBA" id="ARBA00008761"/>
    </source>
</evidence>
<dbReference type="HOGENOM" id="CLU_032903_0_0_6"/>
<keyword evidence="11" id="KW-1185">Reference proteome</keyword>
<dbReference type="GO" id="GO:0032196">
    <property type="term" value="P:transposition"/>
    <property type="evidence" value="ECO:0007669"/>
    <property type="project" value="UniProtKB-KW"/>
</dbReference>
<dbReference type="OrthoDB" id="5291294at2"/>
<dbReference type="Pfam" id="PF12323">
    <property type="entry name" value="HTH_OrfB_IS605"/>
    <property type="match status" value="1"/>
</dbReference>
<evidence type="ECO:0000256" key="3">
    <source>
        <dbReference type="ARBA" id="ARBA00022723"/>
    </source>
</evidence>
<evidence type="ECO:0000256" key="5">
    <source>
        <dbReference type="ARBA" id="ARBA00023125"/>
    </source>
</evidence>
<dbReference type="eggNOG" id="COG0675">
    <property type="taxonomic scope" value="Bacteria"/>
</dbReference>
<keyword evidence="2" id="KW-0815">Transposition</keyword>
<evidence type="ECO:0000256" key="4">
    <source>
        <dbReference type="ARBA" id="ARBA00022833"/>
    </source>
</evidence>
<keyword evidence="4" id="KW-0862">Zinc</keyword>
<dbReference type="GO" id="GO:0006310">
    <property type="term" value="P:DNA recombination"/>
    <property type="evidence" value="ECO:0007669"/>
    <property type="project" value="UniProtKB-KW"/>
</dbReference>
<feature type="domain" description="Probable transposase IS891/IS1136/IS1341" evidence="7">
    <location>
        <begin position="162"/>
        <end position="275"/>
    </location>
</feature>
<dbReference type="AlphaFoldDB" id="A4BRS5"/>
<dbReference type="InterPro" id="IPR021027">
    <property type="entry name" value="Transposase_put_HTH"/>
</dbReference>
<comment type="similarity">
    <text evidence="1">In the C-terminal section; belongs to the transposase 35 family.</text>
</comment>
<evidence type="ECO:0000313" key="10">
    <source>
        <dbReference type="EMBL" id="EAR21646.1"/>
    </source>
</evidence>
<dbReference type="RefSeq" id="WP_004999530.1">
    <property type="nucleotide sequence ID" value="NZ_CH672427.1"/>
</dbReference>
<keyword evidence="5" id="KW-0238">DNA-binding</keyword>
<dbReference type="Proteomes" id="UP000003374">
    <property type="component" value="Unassembled WGS sequence"/>
</dbReference>
<dbReference type="Pfam" id="PF07282">
    <property type="entry name" value="Cas12f1-like_TNB"/>
    <property type="match status" value="1"/>
</dbReference>
<feature type="domain" description="Transposase putative helix-turn-helix" evidence="9">
    <location>
        <begin position="1"/>
        <end position="44"/>
    </location>
</feature>
<protein>
    <submittedName>
        <fullName evidence="10">Transposase, IS605 OrfB</fullName>
    </submittedName>
</protein>
<reference evidence="10 11" key="1">
    <citation type="submission" date="2006-02" db="EMBL/GenBank/DDBJ databases">
        <authorList>
            <person name="Waterbury J."/>
            <person name="Ferriera S."/>
            <person name="Johnson J."/>
            <person name="Kravitz S."/>
            <person name="Halpern A."/>
            <person name="Remington K."/>
            <person name="Beeson K."/>
            <person name="Tran B."/>
            <person name="Rogers Y.-H."/>
            <person name="Friedman R."/>
            <person name="Venter J.C."/>
        </authorList>
    </citation>
    <scope>NUCLEOTIDE SEQUENCE [LARGE SCALE GENOMIC DNA]</scope>
    <source>
        <strain evidence="10 11">Nb-231</strain>
    </source>
</reference>
<name>A4BRS5_9GAMM</name>
<evidence type="ECO:0000313" key="11">
    <source>
        <dbReference type="Proteomes" id="UP000003374"/>
    </source>
</evidence>
<accession>A4BRS5</accession>
<dbReference type="InterPro" id="IPR010095">
    <property type="entry name" value="Cas12f1-like_TNB"/>
</dbReference>
<dbReference type="GO" id="GO:0046872">
    <property type="term" value="F:metal ion binding"/>
    <property type="evidence" value="ECO:0007669"/>
    <property type="project" value="UniProtKB-KW"/>
</dbReference>